<dbReference type="FunCoup" id="A0A4R2PQD5">
    <property type="interactions" value="406"/>
</dbReference>
<dbReference type="SUPFAM" id="SSF55031">
    <property type="entry name" value="Bacterial exopeptidase dimerisation domain"/>
    <property type="match status" value="1"/>
</dbReference>
<evidence type="ECO:0000256" key="3">
    <source>
        <dbReference type="ARBA" id="ARBA00011738"/>
    </source>
</evidence>
<dbReference type="EMBL" id="SLXO01000003">
    <property type="protein sequence ID" value="TCP36305.1"/>
    <property type="molecule type" value="Genomic_DNA"/>
</dbReference>
<keyword evidence="10 15" id="KW-0220">Diaminopimelate biosynthesis</keyword>
<dbReference type="GO" id="GO:0050897">
    <property type="term" value="F:cobalt ion binding"/>
    <property type="evidence" value="ECO:0007669"/>
    <property type="project" value="UniProtKB-UniRule"/>
</dbReference>
<evidence type="ECO:0000256" key="1">
    <source>
        <dbReference type="ARBA" id="ARBA00005130"/>
    </source>
</evidence>
<proteinExistence type="inferred from homology"/>
<keyword evidence="9 15" id="KW-0862">Zinc</keyword>
<comment type="caution">
    <text evidence="17">The sequence shown here is derived from an EMBL/GenBank/DDBJ whole genome shotgun (WGS) entry which is preliminary data.</text>
</comment>
<feature type="binding site" evidence="15">
    <location>
        <position position="94"/>
    </location>
    <ligand>
        <name>Zn(2+)</name>
        <dbReference type="ChEBI" id="CHEBI:29105"/>
        <label>1</label>
    </ligand>
</feature>
<dbReference type="GO" id="GO:0009014">
    <property type="term" value="F:succinyl-diaminopimelate desuccinylase activity"/>
    <property type="evidence" value="ECO:0007669"/>
    <property type="project" value="UniProtKB-UniRule"/>
</dbReference>
<dbReference type="GO" id="GO:0008270">
    <property type="term" value="F:zinc ion binding"/>
    <property type="evidence" value="ECO:0007669"/>
    <property type="project" value="UniProtKB-UniRule"/>
</dbReference>
<dbReference type="Proteomes" id="UP000295399">
    <property type="component" value="Unassembled WGS sequence"/>
</dbReference>
<name>A0A4R2PQD5_RHOSA</name>
<dbReference type="HAMAP" id="MF_01690">
    <property type="entry name" value="DapE"/>
    <property type="match status" value="1"/>
</dbReference>
<accession>A0A4R2PQD5</accession>
<dbReference type="NCBIfam" id="TIGR01246">
    <property type="entry name" value="dapE_proteo"/>
    <property type="match status" value="1"/>
</dbReference>
<dbReference type="InParanoid" id="A0A4R2PQD5"/>
<dbReference type="EC" id="3.5.1.18" evidence="4 15"/>
<keyword evidence="11 15" id="KW-0457">Lysine biosynthesis</keyword>
<comment type="cofactor">
    <cofactor evidence="15">
        <name>Zn(2+)</name>
        <dbReference type="ChEBI" id="CHEBI:29105"/>
    </cofactor>
    <cofactor evidence="15">
        <name>Co(2+)</name>
        <dbReference type="ChEBI" id="CHEBI:48828"/>
    </cofactor>
    <text evidence="15">Binds 2 Zn(2+) or Co(2+) ions per subunit.</text>
</comment>
<evidence type="ECO:0000256" key="10">
    <source>
        <dbReference type="ARBA" id="ARBA00022915"/>
    </source>
</evidence>
<dbReference type="OrthoDB" id="9809784at2"/>
<dbReference type="PANTHER" id="PTHR43808:SF31">
    <property type="entry name" value="N-ACETYL-L-CITRULLINE DEACETYLASE"/>
    <property type="match status" value="1"/>
</dbReference>
<dbReference type="Pfam" id="PF07687">
    <property type="entry name" value="M20_dimer"/>
    <property type="match status" value="1"/>
</dbReference>
<feature type="binding site" evidence="15">
    <location>
        <position position="128"/>
    </location>
    <ligand>
        <name>Zn(2+)</name>
        <dbReference type="ChEBI" id="CHEBI:29105"/>
        <label>2</label>
    </ligand>
</feature>
<dbReference type="InterPro" id="IPR002933">
    <property type="entry name" value="Peptidase_M20"/>
</dbReference>
<dbReference type="InterPro" id="IPR011650">
    <property type="entry name" value="Peptidase_M20_dimer"/>
</dbReference>
<evidence type="ECO:0000256" key="9">
    <source>
        <dbReference type="ARBA" id="ARBA00022833"/>
    </source>
</evidence>
<dbReference type="InterPro" id="IPR036264">
    <property type="entry name" value="Bact_exopeptidase_dim_dom"/>
</dbReference>
<keyword evidence="6 15" id="KW-0028">Amino-acid biosynthesis</keyword>
<keyword evidence="7 15" id="KW-0479">Metal-binding</keyword>
<evidence type="ECO:0000256" key="5">
    <source>
        <dbReference type="ARBA" id="ARBA00022391"/>
    </source>
</evidence>
<evidence type="ECO:0000256" key="4">
    <source>
        <dbReference type="ARBA" id="ARBA00011921"/>
    </source>
</evidence>
<feature type="binding site" evidence="15">
    <location>
        <position position="128"/>
    </location>
    <ligand>
        <name>Zn(2+)</name>
        <dbReference type="ChEBI" id="CHEBI:29105"/>
        <label>1</label>
    </ligand>
</feature>
<dbReference type="PANTHER" id="PTHR43808">
    <property type="entry name" value="ACETYLORNITHINE DEACETYLASE"/>
    <property type="match status" value="1"/>
</dbReference>
<comment type="function">
    <text evidence="15">Catalyzes the hydrolysis of N-succinyl-L,L-diaminopimelic acid (SDAP), forming succinate and LL-2,6-diaminopimelate (DAP), an intermediate involved in the bacterial biosynthesis of lysine and meso-diaminopimelic acid, an essential component of bacterial cell walls.</text>
</comment>
<protein>
    <recommendedName>
        <fullName evidence="5 15">Succinyl-diaminopimelate desuccinylase</fullName>
        <shortName evidence="15">SDAP desuccinylase</shortName>
        <ecNumber evidence="4 15">3.5.1.18</ecNumber>
    </recommendedName>
    <alternativeName>
        <fullName evidence="13 15">N-succinyl-LL-2,6-diaminoheptanedioate amidohydrolase</fullName>
    </alternativeName>
</protein>
<evidence type="ECO:0000256" key="12">
    <source>
        <dbReference type="ARBA" id="ARBA00023285"/>
    </source>
</evidence>
<dbReference type="InterPro" id="IPR050072">
    <property type="entry name" value="Peptidase_M20A"/>
</dbReference>
<dbReference type="GO" id="GO:0008777">
    <property type="term" value="F:acetylornithine deacetylase activity"/>
    <property type="evidence" value="ECO:0007669"/>
    <property type="project" value="TreeGrafter"/>
</dbReference>
<dbReference type="GO" id="GO:0006526">
    <property type="term" value="P:L-arginine biosynthetic process"/>
    <property type="evidence" value="ECO:0007669"/>
    <property type="project" value="TreeGrafter"/>
</dbReference>
<keyword evidence="8 15" id="KW-0378">Hydrolase</keyword>
<comment type="similarity">
    <text evidence="2 15">Belongs to the peptidase M20A family. DapE subfamily.</text>
</comment>
<evidence type="ECO:0000256" key="13">
    <source>
        <dbReference type="ARBA" id="ARBA00031891"/>
    </source>
</evidence>
<feature type="binding site" evidence="15">
    <location>
        <position position="193"/>
    </location>
    <ligand>
        <name>Zn(2+)</name>
        <dbReference type="ChEBI" id="CHEBI:29105"/>
        <label>1</label>
    </ligand>
</feature>
<comment type="catalytic activity">
    <reaction evidence="14 15">
        <text>N-succinyl-(2S,6S)-2,6-diaminopimelate + H2O = (2S,6S)-2,6-diaminopimelate + succinate</text>
        <dbReference type="Rhea" id="RHEA:22608"/>
        <dbReference type="ChEBI" id="CHEBI:15377"/>
        <dbReference type="ChEBI" id="CHEBI:30031"/>
        <dbReference type="ChEBI" id="CHEBI:57609"/>
        <dbReference type="ChEBI" id="CHEBI:58087"/>
        <dbReference type="EC" id="3.5.1.18"/>
    </reaction>
</comment>
<dbReference type="InterPro" id="IPR005941">
    <property type="entry name" value="DapE_proteobac"/>
</dbReference>
<feature type="domain" description="Peptidase M20 dimerisation" evidence="16">
    <location>
        <begin position="206"/>
        <end position="310"/>
    </location>
</feature>
<feature type="active site" evidence="15">
    <location>
        <position position="96"/>
    </location>
</feature>
<feature type="binding site" evidence="15">
    <location>
        <position position="165"/>
    </location>
    <ligand>
        <name>Zn(2+)</name>
        <dbReference type="ChEBI" id="CHEBI:29105"/>
        <label>2</label>
    </ligand>
</feature>
<dbReference type="AlphaFoldDB" id="A0A4R2PQD5"/>
<keyword evidence="18" id="KW-1185">Reference proteome</keyword>
<dbReference type="SUPFAM" id="SSF53187">
    <property type="entry name" value="Zn-dependent exopeptidases"/>
    <property type="match status" value="1"/>
</dbReference>
<dbReference type="Pfam" id="PF01546">
    <property type="entry name" value="Peptidase_M20"/>
    <property type="match status" value="1"/>
</dbReference>
<evidence type="ECO:0000256" key="14">
    <source>
        <dbReference type="ARBA" id="ARBA00051301"/>
    </source>
</evidence>
<evidence type="ECO:0000256" key="2">
    <source>
        <dbReference type="ARBA" id="ARBA00006746"/>
    </source>
</evidence>
<feature type="active site" description="Proton acceptor" evidence="15">
    <location>
        <position position="164"/>
    </location>
</feature>
<dbReference type="NCBIfam" id="NF009557">
    <property type="entry name" value="PRK13009.1"/>
    <property type="match status" value="1"/>
</dbReference>
<dbReference type="GO" id="GO:0019877">
    <property type="term" value="P:diaminopimelate biosynthetic process"/>
    <property type="evidence" value="ECO:0007669"/>
    <property type="project" value="UniProtKB-UniRule"/>
</dbReference>
<evidence type="ECO:0000256" key="15">
    <source>
        <dbReference type="HAMAP-Rule" id="MF_01690"/>
    </source>
</evidence>
<reference evidence="17 18" key="1">
    <citation type="submission" date="2019-03" db="EMBL/GenBank/DDBJ databases">
        <title>Genomic Encyclopedia of Type Strains, Phase IV (KMG-IV): sequencing the most valuable type-strain genomes for metagenomic binning, comparative biology and taxonomic classification.</title>
        <authorList>
            <person name="Goeker M."/>
        </authorList>
    </citation>
    <scope>NUCLEOTIDE SEQUENCE [LARGE SCALE GENOMIC DNA]</scope>
    <source>
        <strain evidence="17 18">DSM 2132</strain>
    </source>
</reference>
<sequence length="408" mass="42602">MTGPTFSAAHPLPPLADPRGVLDPVTLARALIRCPSVTPRDEGALDLVQATLEGLGFRCWRLPFASPGTARVDNLFARWDSPAGPGRHLCFAGHTDVVPAGQATRWSVDPFAADLTDDGRLIGRGAADMKGAIAAFAAAVSRHLRDGQGAERPGSLSFLITGDEEGPAVNGTVRVLQWMAEAGHVPDLCLVGEPTNPGRLGEMIKIGRRGSLNGRLVVHGAQGHVAYPHLADNAATKAMRLLMPLAEAHLDDGTAHFQPSSLAVTSIDIANPAHNVIPGEAEALFNIRFNDAHTGDGLKAWIAETLAATGVPVTDYELELTVTGEAFVTPPGPLSDALVAAIGARLGVEPTLSTSGGTSDARFIKDHCPVAEFGLVGATMHKADEQVPVADIAALSDIYTDVIARLLA</sequence>
<comment type="subunit">
    <text evidence="3 15">Homodimer.</text>
</comment>
<feature type="binding site" evidence="15">
    <location>
        <position position="381"/>
    </location>
    <ligand>
        <name>Zn(2+)</name>
        <dbReference type="ChEBI" id="CHEBI:29105"/>
        <label>2</label>
    </ligand>
</feature>
<dbReference type="Gene3D" id="3.40.630.10">
    <property type="entry name" value="Zn peptidases"/>
    <property type="match status" value="2"/>
</dbReference>
<organism evidence="17 18">
    <name type="scientific">Rhodothalassium salexigens DSM 2132</name>
    <dbReference type="NCBI Taxonomy" id="1188247"/>
    <lineage>
        <taxon>Bacteria</taxon>
        <taxon>Pseudomonadati</taxon>
        <taxon>Pseudomonadota</taxon>
        <taxon>Alphaproteobacteria</taxon>
        <taxon>Rhodothalassiales</taxon>
        <taxon>Rhodothalassiaceae</taxon>
        <taxon>Rhodothalassium</taxon>
    </lineage>
</organism>
<gene>
    <name evidence="15" type="primary">dapE</name>
    <name evidence="17" type="ORF">EV659_103194</name>
</gene>
<evidence type="ECO:0000256" key="6">
    <source>
        <dbReference type="ARBA" id="ARBA00022605"/>
    </source>
</evidence>
<evidence type="ECO:0000256" key="11">
    <source>
        <dbReference type="ARBA" id="ARBA00023154"/>
    </source>
</evidence>
<evidence type="ECO:0000313" key="17">
    <source>
        <dbReference type="EMBL" id="TCP36305.1"/>
    </source>
</evidence>
<dbReference type="RefSeq" id="WP_132707859.1">
    <property type="nucleotide sequence ID" value="NZ_JACIGF010000003.1"/>
</dbReference>
<dbReference type="UniPathway" id="UPA00034">
    <property type="reaction ID" value="UER00021"/>
</dbReference>
<evidence type="ECO:0000313" key="18">
    <source>
        <dbReference type="Proteomes" id="UP000295399"/>
    </source>
</evidence>
<evidence type="ECO:0000256" key="7">
    <source>
        <dbReference type="ARBA" id="ARBA00022723"/>
    </source>
</evidence>
<comment type="pathway">
    <text evidence="1 15">Amino-acid biosynthesis; L-lysine biosynthesis via DAP pathway; LL-2,6-diaminopimelate from (S)-tetrahydrodipicolinate (succinylase route): step 3/3.</text>
</comment>
<dbReference type="CDD" id="cd03891">
    <property type="entry name" value="M20_DapE_proteobac"/>
    <property type="match status" value="1"/>
</dbReference>
<evidence type="ECO:0000259" key="16">
    <source>
        <dbReference type="Pfam" id="PF07687"/>
    </source>
</evidence>
<evidence type="ECO:0000256" key="8">
    <source>
        <dbReference type="ARBA" id="ARBA00022801"/>
    </source>
</evidence>
<dbReference type="GO" id="GO:0009089">
    <property type="term" value="P:lysine biosynthetic process via diaminopimelate"/>
    <property type="evidence" value="ECO:0007669"/>
    <property type="project" value="UniProtKB-UniRule"/>
</dbReference>
<keyword evidence="12 15" id="KW-0170">Cobalt</keyword>